<evidence type="ECO:0000259" key="2">
    <source>
        <dbReference type="Pfam" id="PF00561"/>
    </source>
</evidence>
<dbReference type="PANTHER" id="PTHR43039">
    <property type="entry name" value="ESTERASE-RELATED"/>
    <property type="match status" value="1"/>
</dbReference>
<gene>
    <name evidence="3" type="ORF">AHMF7616_00521</name>
</gene>
<keyword evidence="3" id="KW-0012">Acyltransferase</keyword>
<sequence length="271" mass="30067">MDVLKRNNVKIIGRGKTPLLFAHGYGCDQNMWRFITPAFTNDYQVILFDHVGFGQSDVSDYSPAKYCSLQAYADDVLEICEALSLEEVIYVGHSVSAMLGVLAAIKAPKLFQKIVLIAPSPRYINEPGYTGGFAESDILSLLESLDSNYLTWSGAMAPVIMGNADRPELGAELVSSFCRSNEEVARNFAHLTFRSDNRADLKKLVKKTLILQCQEDVIAPLEVGHYMHHHLPESTLVVMQATGHCPNLSAPAETIQAIKDFLTHDHYLVNH</sequence>
<evidence type="ECO:0000256" key="1">
    <source>
        <dbReference type="ARBA" id="ARBA00008645"/>
    </source>
</evidence>
<dbReference type="SUPFAM" id="SSF53474">
    <property type="entry name" value="alpha/beta-Hydrolases"/>
    <property type="match status" value="1"/>
</dbReference>
<protein>
    <submittedName>
        <fullName evidence="3">1-acylglycerol-3-phosphate O-acyltransferase</fullName>
        <ecNumber evidence="3">2.3.1.51</ecNumber>
    </submittedName>
</protein>
<dbReference type="InterPro" id="IPR000073">
    <property type="entry name" value="AB_hydrolase_1"/>
</dbReference>
<dbReference type="EMBL" id="QASA01000001">
    <property type="protein sequence ID" value="RDC61931.1"/>
    <property type="molecule type" value="Genomic_DNA"/>
</dbReference>
<name>A0A369QAJ6_9BACT</name>
<proteinExistence type="inferred from homology"/>
<dbReference type="RefSeq" id="WP_115371446.1">
    <property type="nucleotide sequence ID" value="NZ_QASA01000001.1"/>
</dbReference>
<comment type="caution">
    <text evidence="3">The sequence shown here is derived from an EMBL/GenBank/DDBJ whole genome shotgun (WGS) entry which is preliminary data.</text>
</comment>
<reference evidence="3 4" key="1">
    <citation type="submission" date="2018-04" db="EMBL/GenBank/DDBJ databases">
        <title>Adhaeribacter sp. HMF7616 genome sequencing and assembly.</title>
        <authorList>
            <person name="Kang H."/>
            <person name="Kang J."/>
            <person name="Cha I."/>
            <person name="Kim H."/>
            <person name="Joh K."/>
        </authorList>
    </citation>
    <scope>NUCLEOTIDE SEQUENCE [LARGE SCALE GENOMIC DNA]</scope>
    <source>
        <strain evidence="3 4">HMF7616</strain>
    </source>
</reference>
<dbReference type="PRINTS" id="PR00111">
    <property type="entry name" value="ABHYDROLASE"/>
</dbReference>
<comment type="similarity">
    <text evidence="1">Belongs to the AB hydrolase superfamily.</text>
</comment>
<evidence type="ECO:0000313" key="3">
    <source>
        <dbReference type="EMBL" id="RDC61931.1"/>
    </source>
</evidence>
<dbReference type="EC" id="2.3.1.51" evidence="3"/>
<dbReference type="AlphaFoldDB" id="A0A369QAJ6"/>
<dbReference type="InterPro" id="IPR029058">
    <property type="entry name" value="AB_hydrolase_fold"/>
</dbReference>
<evidence type="ECO:0000313" key="4">
    <source>
        <dbReference type="Proteomes" id="UP000253919"/>
    </source>
</evidence>
<dbReference type="Pfam" id="PF00561">
    <property type="entry name" value="Abhydrolase_1"/>
    <property type="match status" value="1"/>
</dbReference>
<organism evidence="3 4">
    <name type="scientific">Adhaeribacter pallidiroseus</name>
    <dbReference type="NCBI Taxonomy" id="2072847"/>
    <lineage>
        <taxon>Bacteria</taxon>
        <taxon>Pseudomonadati</taxon>
        <taxon>Bacteroidota</taxon>
        <taxon>Cytophagia</taxon>
        <taxon>Cytophagales</taxon>
        <taxon>Hymenobacteraceae</taxon>
        <taxon>Adhaeribacter</taxon>
    </lineage>
</organism>
<feature type="domain" description="AB hydrolase-1" evidence="2">
    <location>
        <begin position="18"/>
        <end position="250"/>
    </location>
</feature>
<keyword evidence="3" id="KW-0808">Transferase</keyword>
<keyword evidence="4" id="KW-1185">Reference proteome</keyword>
<dbReference type="OrthoDB" id="9780932at2"/>
<dbReference type="GO" id="GO:0003841">
    <property type="term" value="F:1-acylglycerol-3-phosphate O-acyltransferase activity"/>
    <property type="evidence" value="ECO:0007669"/>
    <property type="project" value="UniProtKB-EC"/>
</dbReference>
<dbReference type="Proteomes" id="UP000253919">
    <property type="component" value="Unassembled WGS sequence"/>
</dbReference>
<dbReference type="Gene3D" id="3.40.50.1820">
    <property type="entry name" value="alpha/beta hydrolase"/>
    <property type="match status" value="1"/>
</dbReference>
<accession>A0A369QAJ6</accession>